<keyword evidence="2" id="KW-1185">Reference proteome</keyword>
<accession>A0ABP8H0K3</accession>
<name>A0ABP8H0K3_9BACT</name>
<comment type="caution">
    <text evidence="1">The sequence shown here is derived from an EMBL/GenBank/DDBJ whole genome shotgun (WGS) entry which is preliminary data.</text>
</comment>
<organism evidence="1 2">
    <name type="scientific">Flaviaesturariibacter amylovorans</name>
    <dbReference type="NCBI Taxonomy" id="1084520"/>
    <lineage>
        <taxon>Bacteria</taxon>
        <taxon>Pseudomonadati</taxon>
        <taxon>Bacteroidota</taxon>
        <taxon>Chitinophagia</taxon>
        <taxon>Chitinophagales</taxon>
        <taxon>Chitinophagaceae</taxon>
        <taxon>Flaviaestuariibacter</taxon>
    </lineage>
</organism>
<evidence type="ECO:0008006" key="3">
    <source>
        <dbReference type="Google" id="ProtNLM"/>
    </source>
</evidence>
<dbReference type="Proteomes" id="UP001501725">
    <property type="component" value="Unassembled WGS sequence"/>
</dbReference>
<gene>
    <name evidence="1" type="ORF">GCM10023184_25440</name>
</gene>
<dbReference type="EMBL" id="BAABGY010000007">
    <property type="protein sequence ID" value="GAA4332674.1"/>
    <property type="molecule type" value="Genomic_DNA"/>
</dbReference>
<sequence>MPVPWAQALARTGFVPNIVTMPNRSSDDLFQLIHSLQKAEKRNFKLYITRNSANEDLKIVQLFDALDKMRDYDEALLLRKVPSIKKQQLSNAKAHLYRQLLASLRLLSNDENIDIQLHEQLDYARILYNKGLYLQSLRILERLKETARSYNQDSFLIQILSLEKKIEVLHITRSMAGRAERLTQEAQEINEKRRIITHLSNLALQLYSWYIQNGHARNEQDETDVKEFFRYSVNRALRVAAKHLVPGIDTTLPEGTTAAELARMGVSAEALAKMGFYEALYLYQSYMWFAFIRQDFIQYYRYVQKWVDLFHQNPQMIQVETGHYIKGLHNLLNAHFDLRNFSKFQDTLERFQAFTDSDVVQRSHNNRVQTFIYLTTARINQHFMVGTFREGLELVPYVEEMLHAYEPFIDRHRVLVFYYKIASLYFGSGDFERCIDYLHKIIHWKVDLRNDLQCYARLLHLLAHYELGNYELMEHLVRSVYRYMAKMQNLTVIEEQMFAFLRQHFHHSPRRVHEAFRALLESMKRYEKSRFETRAFAYLDIISWLEGKVTQKPMARVIREKYEASKRRAEKQLNKE</sequence>
<reference evidence="2" key="1">
    <citation type="journal article" date="2019" name="Int. J. Syst. Evol. Microbiol.">
        <title>The Global Catalogue of Microorganisms (GCM) 10K type strain sequencing project: providing services to taxonomists for standard genome sequencing and annotation.</title>
        <authorList>
            <consortium name="The Broad Institute Genomics Platform"/>
            <consortium name="The Broad Institute Genome Sequencing Center for Infectious Disease"/>
            <person name="Wu L."/>
            <person name="Ma J."/>
        </authorList>
    </citation>
    <scope>NUCLEOTIDE SEQUENCE [LARGE SCALE GENOMIC DNA]</scope>
    <source>
        <strain evidence="2">JCM 17919</strain>
    </source>
</reference>
<protein>
    <recommendedName>
        <fullName evidence="3">Tetratricopeptide repeat protein</fullName>
    </recommendedName>
</protein>
<proteinExistence type="predicted"/>
<evidence type="ECO:0000313" key="1">
    <source>
        <dbReference type="EMBL" id="GAA4332674.1"/>
    </source>
</evidence>
<evidence type="ECO:0000313" key="2">
    <source>
        <dbReference type="Proteomes" id="UP001501725"/>
    </source>
</evidence>